<keyword evidence="6" id="KW-1185">Reference proteome</keyword>
<accession>A0AAN7RE16</accession>
<dbReference type="InterPro" id="IPR002213">
    <property type="entry name" value="UDP_glucos_trans"/>
</dbReference>
<dbReference type="PANTHER" id="PTHR48047">
    <property type="entry name" value="GLYCOSYLTRANSFERASE"/>
    <property type="match status" value="1"/>
</dbReference>
<keyword evidence="2" id="KW-0328">Glycosyltransferase</keyword>
<comment type="caution">
    <text evidence="5">The sequence shown here is derived from an EMBL/GenBank/DDBJ whole genome shotgun (WGS) entry which is preliminary data.</text>
</comment>
<evidence type="ECO:0000313" key="6">
    <source>
        <dbReference type="Proteomes" id="UP001346149"/>
    </source>
</evidence>
<feature type="compositionally biased region" description="Low complexity" evidence="4">
    <location>
        <begin position="439"/>
        <end position="448"/>
    </location>
</feature>
<dbReference type="AlphaFoldDB" id="A0AAN7RE16"/>
<dbReference type="Gene3D" id="3.40.50.2000">
    <property type="entry name" value="Glycogen Phosphorylase B"/>
    <property type="match status" value="2"/>
</dbReference>
<dbReference type="EMBL" id="JAXQNO010000002">
    <property type="protein sequence ID" value="KAK4802399.1"/>
    <property type="molecule type" value="Genomic_DNA"/>
</dbReference>
<dbReference type="PANTHER" id="PTHR48047:SF131">
    <property type="entry name" value="GLYCOSYLTRANSFERASE"/>
    <property type="match status" value="1"/>
</dbReference>
<feature type="region of interest" description="Disordered" evidence="4">
    <location>
        <begin position="439"/>
        <end position="461"/>
    </location>
</feature>
<protein>
    <submittedName>
        <fullName evidence="5">Uncharacterized protein</fullName>
    </submittedName>
</protein>
<comment type="similarity">
    <text evidence="1">Belongs to the UDP-glycosyltransferase family.</text>
</comment>
<proteinExistence type="inferred from homology"/>
<sequence length="461" mass="51118">MEVAVSCPASSHQQWVLLLTGFGPGHLFPSLELCRHIASRNYKTTLIVFSHLYSSIIPSFTQNPLIDVVQVPSPSPRPGIPVRLQQDTYDQLNRVLKDILSGGSVKPVCAVVNMFILMNWTKEIFKNYQVPVVGFFTSGACSPAMEYASWKAGTEGLVPDKLRPLPGLPDEMGLTTVNIKRRPSRAQFMGNGLAIPSVHTSASQNLGPPGPGKRPDWMDDVHEDNLVGLFFNTFDYLEGPFLEYLASQLKRPAWGVGPLLPDCYWEVETPLVGDREVRVNTNKSSVADQVNIVDWLDTKLVRSVLFISFGSSLSPTDEEQAELAEALAESAWPFIWVVQPGANYFPHGLEERVSHRGLVIAGWAPQLLILSHRSTAGFLSHWGDQYDNAKLVVDYLKVDYRITEDPSSYANKSDFLNAMERLMGDTGKVKDRADEVRSRFGSGFPSSSNAALDDFENSIRS</sequence>
<dbReference type="CDD" id="cd03784">
    <property type="entry name" value="GT1_Gtf-like"/>
    <property type="match status" value="1"/>
</dbReference>
<reference evidence="5 6" key="1">
    <citation type="journal article" date="2023" name="Hortic Res">
        <title>Pangenome of water caltrop reveals structural variations and asymmetric subgenome divergence after allopolyploidization.</title>
        <authorList>
            <person name="Zhang X."/>
            <person name="Chen Y."/>
            <person name="Wang L."/>
            <person name="Yuan Y."/>
            <person name="Fang M."/>
            <person name="Shi L."/>
            <person name="Lu R."/>
            <person name="Comes H.P."/>
            <person name="Ma Y."/>
            <person name="Chen Y."/>
            <person name="Huang G."/>
            <person name="Zhou Y."/>
            <person name="Zheng Z."/>
            <person name="Qiu Y."/>
        </authorList>
    </citation>
    <scope>NUCLEOTIDE SEQUENCE [LARGE SCALE GENOMIC DNA]</scope>
    <source>
        <strain evidence="5">F231</strain>
    </source>
</reference>
<evidence type="ECO:0000256" key="2">
    <source>
        <dbReference type="ARBA" id="ARBA00022676"/>
    </source>
</evidence>
<evidence type="ECO:0000256" key="4">
    <source>
        <dbReference type="SAM" id="MobiDB-lite"/>
    </source>
</evidence>
<gene>
    <name evidence="5" type="ORF">SAY86_000602</name>
</gene>
<keyword evidence="3" id="KW-0808">Transferase</keyword>
<dbReference type="SUPFAM" id="SSF53756">
    <property type="entry name" value="UDP-Glycosyltransferase/glycogen phosphorylase"/>
    <property type="match status" value="1"/>
</dbReference>
<feature type="region of interest" description="Disordered" evidence="4">
    <location>
        <begin position="199"/>
        <end position="218"/>
    </location>
</feature>
<evidence type="ECO:0000256" key="3">
    <source>
        <dbReference type="ARBA" id="ARBA00022679"/>
    </source>
</evidence>
<dbReference type="GO" id="GO:0035251">
    <property type="term" value="F:UDP-glucosyltransferase activity"/>
    <property type="evidence" value="ECO:0007669"/>
    <property type="project" value="TreeGrafter"/>
</dbReference>
<organism evidence="5 6">
    <name type="scientific">Trapa natans</name>
    <name type="common">Water chestnut</name>
    <dbReference type="NCBI Taxonomy" id="22666"/>
    <lineage>
        <taxon>Eukaryota</taxon>
        <taxon>Viridiplantae</taxon>
        <taxon>Streptophyta</taxon>
        <taxon>Embryophyta</taxon>
        <taxon>Tracheophyta</taxon>
        <taxon>Spermatophyta</taxon>
        <taxon>Magnoliopsida</taxon>
        <taxon>eudicotyledons</taxon>
        <taxon>Gunneridae</taxon>
        <taxon>Pentapetalae</taxon>
        <taxon>rosids</taxon>
        <taxon>malvids</taxon>
        <taxon>Myrtales</taxon>
        <taxon>Lythraceae</taxon>
        <taxon>Trapa</taxon>
    </lineage>
</organism>
<evidence type="ECO:0000313" key="5">
    <source>
        <dbReference type="EMBL" id="KAK4802399.1"/>
    </source>
</evidence>
<dbReference type="Pfam" id="PF00201">
    <property type="entry name" value="UDPGT"/>
    <property type="match status" value="1"/>
</dbReference>
<evidence type="ECO:0000256" key="1">
    <source>
        <dbReference type="ARBA" id="ARBA00009995"/>
    </source>
</evidence>
<name>A0AAN7RE16_TRANT</name>
<dbReference type="Proteomes" id="UP001346149">
    <property type="component" value="Unassembled WGS sequence"/>
</dbReference>